<comment type="subcellular location">
    <subcellularLocation>
        <location evidence="1">Membrane</location>
        <topology evidence="1">Multi-pass membrane protein</topology>
    </subcellularLocation>
</comment>
<dbReference type="EMBL" id="CAXITT010000231">
    <property type="protein sequence ID" value="CAL1536484.1"/>
    <property type="molecule type" value="Genomic_DNA"/>
</dbReference>
<dbReference type="Gene3D" id="1.20.120.540">
    <property type="entry name" value="Voltage-gated potassium channels"/>
    <property type="match status" value="1"/>
</dbReference>
<dbReference type="InterPro" id="IPR027378">
    <property type="entry name" value="Nucleotide_channel_N"/>
</dbReference>
<dbReference type="SUPFAM" id="SSF103473">
    <property type="entry name" value="MFS general substrate transporter"/>
    <property type="match status" value="1"/>
</dbReference>
<evidence type="ECO:0000313" key="6">
    <source>
        <dbReference type="Proteomes" id="UP001497497"/>
    </source>
</evidence>
<dbReference type="InterPro" id="IPR050382">
    <property type="entry name" value="MFS_Na/Anion_cotransporter"/>
</dbReference>
<comment type="caution">
    <text evidence="5">The sequence shown here is derived from an EMBL/GenBank/DDBJ whole genome shotgun (WGS) entry which is preliminary data.</text>
</comment>
<accession>A0AAV2HRC9</accession>
<proteinExistence type="predicted"/>
<reference evidence="5 6" key="1">
    <citation type="submission" date="2024-04" db="EMBL/GenBank/DDBJ databases">
        <authorList>
            <consortium name="Genoscope - CEA"/>
            <person name="William W."/>
        </authorList>
    </citation>
    <scope>NUCLEOTIDE SEQUENCE [LARGE SCALE GENOMIC DNA]</scope>
</reference>
<evidence type="ECO:0000313" key="5">
    <source>
        <dbReference type="EMBL" id="CAL1536484.1"/>
    </source>
</evidence>
<organism evidence="5 6">
    <name type="scientific">Lymnaea stagnalis</name>
    <name type="common">Great pond snail</name>
    <name type="synonym">Helix stagnalis</name>
    <dbReference type="NCBI Taxonomy" id="6523"/>
    <lineage>
        <taxon>Eukaryota</taxon>
        <taxon>Metazoa</taxon>
        <taxon>Spiralia</taxon>
        <taxon>Lophotrochozoa</taxon>
        <taxon>Mollusca</taxon>
        <taxon>Gastropoda</taxon>
        <taxon>Heterobranchia</taxon>
        <taxon>Euthyneura</taxon>
        <taxon>Panpulmonata</taxon>
        <taxon>Hygrophila</taxon>
        <taxon>Lymnaeoidea</taxon>
        <taxon>Lymnaeidae</taxon>
        <taxon>Lymnaea</taxon>
    </lineage>
</organism>
<keyword evidence="6" id="KW-1185">Reference proteome</keyword>
<dbReference type="PANTHER" id="PTHR11662:SF399">
    <property type="entry name" value="FI19708P1-RELATED"/>
    <property type="match status" value="1"/>
</dbReference>
<evidence type="ECO:0000256" key="3">
    <source>
        <dbReference type="ARBA" id="ARBA00022989"/>
    </source>
</evidence>
<dbReference type="AlphaFoldDB" id="A0AAV2HRC9"/>
<gene>
    <name evidence="5" type="ORF">GSLYS_00010397001</name>
</gene>
<dbReference type="GO" id="GO:0006820">
    <property type="term" value="P:monoatomic anion transport"/>
    <property type="evidence" value="ECO:0007669"/>
    <property type="project" value="TreeGrafter"/>
</dbReference>
<evidence type="ECO:0000256" key="2">
    <source>
        <dbReference type="ARBA" id="ARBA00022692"/>
    </source>
</evidence>
<dbReference type="InterPro" id="IPR036259">
    <property type="entry name" value="MFS_trans_sf"/>
</dbReference>
<keyword evidence="3" id="KW-1133">Transmembrane helix</keyword>
<keyword evidence="2" id="KW-0812">Transmembrane</keyword>
<dbReference type="Proteomes" id="UP001497497">
    <property type="component" value="Unassembled WGS sequence"/>
</dbReference>
<protein>
    <recommendedName>
        <fullName evidence="7">Major facilitator superfamily (MFS) profile domain-containing protein</fullName>
    </recommendedName>
</protein>
<evidence type="ECO:0008006" key="7">
    <source>
        <dbReference type="Google" id="ProtNLM"/>
    </source>
</evidence>
<keyword evidence="4" id="KW-0472">Membrane</keyword>
<dbReference type="PANTHER" id="PTHR11662">
    <property type="entry name" value="SOLUTE CARRIER FAMILY 17"/>
    <property type="match status" value="1"/>
</dbReference>
<evidence type="ECO:0000256" key="1">
    <source>
        <dbReference type="ARBA" id="ARBA00004141"/>
    </source>
</evidence>
<name>A0AAV2HRC9_LYMST</name>
<evidence type="ECO:0000256" key="4">
    <source>
        <dbReference type="ARBA" id="ARBA00023136"/>
    </source>
</evidence>
<dbReference type="GO" id="GO:0022857">
    <property type="term" value="F:transmembrane transporter activity"/>
    <property type="evidence" value="ECO:0007669"/>
    <property type="project" value="TreeGrafter"/>
</dbReference>
<dbReference type="GO" id="GO:0016020">
    <property type="term" value="C:membrane"/>
    <property type="evidence" value="ECO:0007669"/>
    <property type="project" value="UniProtKB-SubCell"/>
</dbReference>
<sequence>MASETPRKTNWTFVEKFTSCRWALAYMLFVLRMFQTALRQSIGMALVCMAERPGLEPGDGPVYNASVGEPSDVSRATSDVLVDRNQTMLNISSFSTVDNSHRREFVWDATFEGVVLSSYYYGYMVTPLISSYTERLVGAKWLVASCLGVGAVVNLFTPELTRANKYLLVALRVVAGTTNVSLVVYI</sequence>